<feature type="compositionally biased region" description="Basic and acidic residues" evidence="1">
    <location>
        <begin position="1530"/>
        <end position="1544"/>
    </location>
</feature>
<feature type="region of interest" description="Disordered" evidence="1">
    <location>
        <begin position="1582"/>
        <end position="1609"/>
    </location>
</feature>
<dbReference type="EMBL" id="BMAT01007535">
    <property type="protein sequence ID" value="GFR66376.1"/>
    <property type="molecule type" value="Genomic_DNA"/>
</dbReference>
<feature type="compositionally biased region" description="Polar residues" evidence="1">
    <location>
        <begin position="315"/>
        <end position="333"/>
    </location>
</feature>
<keyword evidence="2" id="KW-0812">Transmembrane</keyword>
<evidence type="ECO:0000313" key="3">
    <source>
        <dbReference type="EMBL" id="GFR66376.1"/>
    </source>
</evidence>
<feature type="compositionally biased region" description="Basic and acidic residues" evidence="1">
    <location>
        <begin position="858"/>
        <end position="886"/>
    </location>
</feature>
<feature type="compositionally biased region" description="Basic and acidic residues" evidence="1">
    <location>
        <begin position="999"/>
        <end position="1014"/>
    </location>
</feature>
<protein>
    <submittedName>
        <fullName evidence="3">Uncharacterized protein</fullName>
    </submittedName>
</protein>
<accession>A0AAV4F021</accession>
<reference evidence="3 4" key="1">
    <citation type="journal article" date="2021" name="Elife">
        <title>Chloroplast acquisition without the gene transfer in kleptoplastic sea slugs, Plakobranchus ocellatus.</title>
        <authorList>
            <person name="Maeda T."/>
            <person name="Takahashi S."/>
            <person name="Yoshida T."/>
            <person name="Shimamura S."/>
            <person name="Takaki Y."/>
            <person name="Nagai Y."/>
            <person name="Toyoda A."/>
            <person name="Suzuki Y."/>
            <person name="Arimoto A."/>
            <person name="Ishii H."/>
            <person name="Satoh N."/>
            <person name="Nishiyama T."/>
            <person name="Hasebe M."/>
            <person name="Maruyama T."/>
            <person name="Minagawa J."/>
            <person name="Obokata J."/>
            <person name="Shigenobu S."/>
        </authorList>
    </citation>
    <scope>NUCLEOTIDE SEQUENCE [LARGE SCALE GENOMIC DNA]</scope>
</reference>
<feature type="region of interest" description="Disordered" evidence="1">
    <location>
        <begin position="382"/>
        <end position="411"/>
    </location>
</feature>
<feature type="region of interest" description="Disordered" evidence="1">
    <location>
        <begin position="1438"/>
        <end position="1460"/>
    </location>
</feature>
<feature type="compositionally biased region" description="Low complexity" evidence="1">
    <location>
        <begin position="703"/>
        <end position="716"/>
    </location>
</feature>
<feature type="compositionally biased region" description="Basic and acidic residues" evidence="1">
    <location>
        <begin position="334"/>
        <end position="354"/>
    </location>
</feature>
<feature type="region of interest" description="Disordered" evidence="1">
    <location>
        <begin position="1092"/>
        <end position="1132"/>
    </location>
</feature>
<feature type="region of interest" description="Disordered" evidence="1">
    <location>
        <begin position="765"/>
        <end position="1014"/>
    </location>
</feature>
<keyword evidence="2" id="KW-1133">Transmembrane helix</keyword>
<feature type="compositionally biased region" description="Polar residues" evidence="1">
    <location>
        <begin position="932"/>
        <end position="945"/>
    </location>
</feature>
<proteinExistence type="predicted"/>
<evidence type="ECO:0000313" key="4">
    <source>
        <dbReference type="Proteomes" id="UP000762676"/>
    </source>
</evidence>
<feature type="compositionally biased region" description="Polar residues" evidence="1">
    <location>
        <begin position="798"/>
        <end position="815"/>
    </location>
</feature>
<feature type="compositionally biased region" description="Basic and acidic residues" evidence="1">
    <location>
        <begin position="188"/>
        <end position="197"/>
    </location>
</feature>
<feature type="region of interest" description="Disordered" evidence="1">
    <location>
        <begin position="1204"/>
        <end position="1226"/>
    </location>
</feature>
<evidence type="ECO:0000256" key="2">
    <source>
        <dbReference type="SAM" id="Phobius"/>
    </source>
</evidence>
<feature type="region of interest" description="Disordered" evidence="1">
    <location>
        <begin position="1517"/>
        <end position="1544"/>
    </location>
</feature>
<organism evidence="3 4">
    <name type="scientific">Elysia marginata</name>
    <dbReference type="NCBI Taxonomy" id="1093978"/>
    <lineage>
        <taxon>Eukaryota</taxon>
        <taxon>Metazoa</taxon>
        <taxon>Spiralia</taxon>
        <taxon>Lophotrochozoa</taxon>
        <taxon>Mollusca</taxon>
        <taxon>Gastropoda</taxon>
        <taxon>Heterobranchia</taxon>
        <taxon>Euthyneura</taxon>
        <taxon>Panpulmonata</taxon>
        <taxon>Sacoglossa</taxon>
        <taxon>Placobranchoidea</taxon>
        <taxon>Plakobranchidae</taxon>
        <taxon>Elysia</taxon>
    </lineage>
</organism>
<feature type="region of interest" description="Disordered" evidence="1">
    <location>
        <begin position="1710"/>
        <end position="1735"/>
    </location>
</feature>
<feature type="region of interest" description="Disordered" evidence="1">
    <location>
        <begin position="692"/>
        <end position="721"/>
    </location>
</feature>
<feature type="compositionally biased region" description="Basic and acidic residues" evidence="1">
    <location>
        <begin position="951"/>
        <end position="985"/>
    </location>
</feature>
<sequence>MRVLEWTVYKWLMQGLLTSILTGVGFLVISFTIEYIKRFRKERQAKEQEIFLQRILCGEQVLEWSNGTVRTRNRRECLLGSGRSMPRGHLLFEQYKRAGGFLGVGQGYYSRLNEARRKLAENLQDKSMAAVVSRASWCGGPDSRAIDGASPTSVDDELTSLEWDSGVSYGQPLPGGVCLSPKSSSGVKSEHGSREHSGSNSNNAVARHDIYLWSKQEEKRPNKELSGEDLCARALREHPHLAPYLKRDALEAAQAVERESAKFASQDTEVFEQPKQIVPKGAEWWYSKRVRENRKNSKAKRCKSKEKPSNVEMLRNSSTRTKQSKDNAFNIENAQKENKVSSEAKPSKEKADKQSKRRTRQQKEETVEKLNLSYDTEYSFRKREKSKKLRHLKRQTSHAAKTTRSDISAHRAYPHFKRELSCASLRSLPCMGKSETKQTSPSVKSTRSGIFSGSVKAQATGITSKHRRSKKEKIKSKFNGGIVSDQKDCKKKLDFDEKLDLLTRPDERNASTSYVSQSVFNEVEVKQEDTANGKAVESSISHEESTRLSNAVLKYPEPVCLEQAPRTSHVEDENKDVVSSSISGYIRSLVFGEDQAQQGDSEMTDGAQVNSPRNYLVMPNSPMTTIAEVPHGSCPKSSSDDTYKNVNDLENMQSTQFSEVTLVQSKHNANGEMLIEHKAEAVANPAEQIPANSFSCGTDGTDTSALKSKSSTASSRRVPKKRTVVEKKGNCETGPSKIARKSNPRIMNKVRVGKTNLFEAGVSAGKKARSLKSLSPPVPSLTNTQSKASQLWKGSRKAMTQGSSTLPLSNPLQASTKKEPRTRRHSSGGDVSKTRLSSREQSVVGRGKPRLVTTLDKAQTEKRSVLESSRDQIYKRNEHLKSKMDVSSDSQTPLESGTGGDLQTVNLATSKKENKSEKEVSKFHQSRKTFHTKNSQMGTNTITTHQKFRKSQKEGIQLKKEGEVKDASHSDLKSGSRKKTEREEIADSESSTFPPACSDAKEVNRSSKTVSEKQKCRQRASKMLDDYNIEIKREEVLGAVVSLVTYHPKNASRSASKSINDFEVRSTSKSINDLSCLMVDQSKNCRDEINRAGSSKDQISGDEGHQGNIASAADSESHQSLSQNSHHKSSVANVVSCPSSEFETDSESELTYTSKYGRYSLCLNDPGSSKKKILEISDPERTSKATTISLRPSALDDVVKSLESQGKPSVGEPMRCSENSADQKPQSSLRIGQELNATSASPSIKLVTKPVDSIALDLKMAATISCQKIPQSQILSCPQNFDLKESKKSHFVLNEDSTAKSNGFCMNSQQEIAMQWERESPMKIPSLSKQENSESKNPIPDGLYLNGFINGSNAEGSALLDLTPAFKTENSTIDSVDKVAEYNYPQQVKEPSLGSLDDTISKEKVILERQDHSLEKTKPLGMNSLHQATELCPQVDALEDGKSSSPPLKHGGLGRDEGVSTAPELNVLEVRAESIGEEHIRNESVDQNAMVSRALDSECVNSNGVRSLADEVSIANMPTMNRGKSPSKLDAQKSDRGKAERVGRKVETTSCCYDSNVPGNKDRKRNVAEYEDQRFPQLLHKQMSSSKERRGKNLTPSFTLGTERVKSGNTRKKPMIEKEYHGHGESIQNLKELSESARKKQVRHQKICVNRTSPTKIHELVCRNREDVAKTLDEMPTAKTEVNTANCTEHGGISSCSKTAGLKTKELLIRPQDQERSVKKKYTGNDNSTQNLTHDERCESSCAESAAIKLTQALGGKKVSEGIGENTLYDRKDQPPLGQSCAVVDRDLAEDAAYVFGSKAKFSLESFQTACPSSTNSVQTEVKTSNYRLSGDHFRTYRQRKESDDED</sequence>
<gene>
    <name evidence="3" type="ORF">ElyMa_003681100</name>
</gene>
<comment type="caution">
    <text evidence="3">The sequence shown here is derived from an EMBL/GenBank/DDBJ whole genome shotgun (WGS) entry which is preliminary data.</text>
</comment>
<feature type="compositionally biased region" description="Basic and acidic residues" evidence="1">
    <location>
        <begin position="910"/>
        <end position="922"/>
    </location>
</feature>
<name>A0AAV4F021_9GAST</name>
<evidence type="ECO:0000256" key="1">
    <source>
        <dbReference type="SAM" id="MobiDB-lite"/>
    </source>
</evidence>
<feature type="compositionally biased region" description="Polar residues" evidence="1">
    <location>
        <begin position="1118"/>
        <end position="1132"/>
    </location>
</feature>
<feature type="compositionally biased region" description="Polar residues" evidence="1">
    <location>
        <begin position="1217"/>
        <end position="1226"/>
    </location>
</feature>
<feature type="compositionally biased region" description="Basic residues" evidence="1">
    <location>
        <begin position="382"/>
        <end position="396"/>
    </location>
</feature>
<feature type="region of interest" description="Disordered" evidence="1">
    <location>
        <begin position="294"/>
        <end position="368"/>
    </location>
</feature>
<keyword evidence="2" id="KW-0472">Membrane</keyword>
<keyword evidence="4" id="KW-1185">Reference proteome</keyword>
<dbReference type="Proteomes" id="UP000762676">
    <property type="component" value="Unassembled WGS sequence"/>
</dbReference>
<feature type="compositionally biased region" description="Polar residues" evidence="1">
    <location>
        <begin position="887"/>
        <end position="909"/>
    </location>
</feature>
<feature type="compositionally biased region" description="Polar residues" evidence="1">
    <location>
        <begin position="692"/>
        <end position="702"/>
    </location>
</feature>
<feature type="transmembrane region" description="Helical" evidence="2">
    <location>
        <begin position="12"/>
        <end position="36"/>
    </location>
</feature>
<feature type="region of interest" description="Disordered" evidence="1">
    <location>
        <begin position="174"/>
        <end position="203"/>
    </location>
</feature>